<dbReference type="EMBL" id="MU266378">
    <property type="protein sequence ID" value="KAH7926747.1"/>
    <property type="molecule type" value="Genomic_DNA"/>
</dbReference>
<feature type="non-terminal residue" evidence="1">
    <location>
        <position position="135"/>
    </location>
</feature>
<evidence type="ECO:0000313" key="1">
    <source>
        <dbReference type="EMBL" id="KAH7926747.1"/>
    </source>
</evidence>
<accession>A0ACB8BPF1</accession>
<sequence>SPSSFMESASGSRLLSESPPEPSRSTSHTGPGGADLSLSELSLADRPREDKPFRFSLLAPRTYDDDPFDESRIEDEHDPGGEDSELQADNTVVGRAVAAKTREEKLQHDLFILKKLNSSFALFNDALMATQTGTE</sequence>
<reference evidence="1" key="1">
    <citation type="journal article" date="2021" name="New Phytol.">
        <title>Evolutionary innovations through gain and loss of genes in the ectomycorrhizal Boletales.</title>
        <authorList>
            <person name="Wu G."/>
            <person name="Miyauchi S."/>
            <person name="Morin E."/>
            <person name="Kuo A."/>
            <person name="Drula E."/>
            <person name="Varga T."/>
            <person name="Kohler A."/>
            <person name="Feng B."/>
            <person name="Cao Y."/>
            <person name="Lipzen A."/>
            <person name="Daum C."/>
            <person name="Hundley H."/>
            <person name="Pangilinan J."/>
            <person name="Johnson J."/>
            <person name="Barry K."/>
            <person name="LaButti K."/>
            <person name="Ng V."/>
            <person name="Ahrendt S."/>
            <person name="Min B."/>
            <person name="Choi I.G."/>
            <person name="Park H."/>
            <person name="Plett J.M."/>
            <person name="Magnuson J."/>
            <person name="Spatafora J.W."/>
            <person name="Nagy L.G."/>
            <person name="Henrissat B."/>
            <person name="Grigoriev I.V."/>
            <person name="Yang Z.L."/>
            <person name="Xu J."/>
            <person name="Martin F.M."/>
        </authorList>
    </citation>
    <scope>NUCLEOTIDE SEQUENCE</scope>
    <source>
        <strain evidence="1">KUC20120723A-06</strain>
    </source>
</reference>
<gene>
    <name evidence="1" type="ORF">BV22DRAFT_965664</name>
</gene>
<keyword evidence="2" id="KW-1185">Reference proteome</keyword>
<name>A0ACB8BPF1_9AGAM</name>
<protein>
    <submittedName>
        <fullName evidence="1">Uncharacterized protein</fullName>
    </submittedName>
</protein>
<proteinExistence type="predicted"/>
<evidence type="ECO:0000313" key="2">
    <source>
        <dbReference type="Proteomes" id="UP000790709"/>
    </source>
</evidence>
<organism evidence="1 2">
    <name type="scientific">Leucogyrophana mollusca</name>
    <dbReference type="NCBI Taxonomy" id="85980"/>
    <lineage>
        <taxon>Eukaryota</taxon>
        <taxon>Fungi</taxon>
        <taxon>Dikarya</taxon>
        <taxon>Basidiomycota</taxon>
        <taxon>Agaricomycotina</taxon>
        <taxon>Agaricomycetes</taxon>
        <taxon>Agaricomycetidae</taxon>
        <taxon>Boletales</taxon>
        <taxon>Boletales incertae sedis</taxon>
        <taxon>Leucogyrophana</taxon>
    </lineage>
</organism>
<dbReference type="Proteomes" id="UP000790709">
    <property type="component" value="Unassembled WGS sequence"/>
</dbReference>
<comment type="caution">
    <text evidence="1">The sequence shown here is derived from an EMBL/GenBank/DDBJ whole genome shotgun (WGS) entry which is preliminary data.</text>
</comment>
<feature type="non-terminal residue" evidence="1">
    <location>
        <position position="1"/>
    </location>
</feature>